<evidence type="ECO:0000256" key="1">
    <source>
        <dbReference type="ARBA" id="ARBA00010641"/>
    </source>
</evidence>
<dbReference type="SUPFAM" id="SSF88659">
    <property type="entry name" value="Sigma3 and sigma4 domains of RNA polymerase sigma factors"/>
    <property type="match status" value="1"/>
</dbReference>
<dbReference type="Proteomes" id="UP000188219">
    <property type="component" value="Chromosome"/>
</dbReference>
<dbReference type="SUPFAM" id="SSF88946">
    <property type="entry name" value="Sigma2 domain of RNA polymerase sigma factors"/>
    <property type="match status" value="1"/>
</dbReference>
<dbReference type="InterPro" id="IPR039425">
    <property type="entry name" value="RNA_pol_sigma-70-like"/>
</dbReference>
<keyword evidence="4" id="KW-0804">Transcription</keyword>
<dbReference type="KEGG" id="maga:Mag101_16080"/>
<reference evidence="6" key="1">
    <citation type="submission" date="2017-02" db="EMBL/GenBank/DDBJ databases">
        <title>Genome of Microbulbifer agarilyticus GP101.</title>
        <authorList>
            <person name="Jung J."/>
            <person name="Bae S.S."/>
            <person name="Baek K."/>
        </authorList>
    </citation>
    <scope>NUCLEOTIDE SEQUENCE [LARGE SCALE GENOMIC DNA]</scope>
    <source>
        <strain evidence="6">GP101</strain>
    </source>
</reference>
<dbReference type="GO" id="GO:0006352">
    <property type="term" value="P:DNA-templated transcription initiation"/>
    <property type="evidence" value="ECO:0007669"/>
    <property type="project" value="InterPro"/>
</dbReference>
<dbReference type="InterPro" id="IPR036388">
    <property type="entry name" value="WH-like_DNA-bd_sf"/>
</dbReference>
<dbReference type="InterPro" id="IPR007627">
    <property type="entry name" value="RNA_pol_sigma70_r2"/>
</dbReference>
<dbReference type="PROSITE" id="PS00622">
    <property type="entry name" value="HTH_LUXR_1"/>
    <property type="match status" value="1"/>
</dbReference>
<dbReference type="InterPro" id="IPR014284">
    <property type="entry name" value="RNA_pol_sigma-70_dom"/>
</dbReference>
<dbReference type="OrthoDB" id="9782108at2"/>
<accession>A0A1Q2M8H7</accession>
<dbReference type="Gene3D" id="1.10.10.10">
    <property type="entry name" value="Winged helix-like DNA-binding domain superfamily/Winged helix DNA-binding domain"/>
    <property type="match status" value="1"/>
</dbReference>
<dbReference type="NCBIfam" id="TIGR02937">
    <property type="entry name" value="sigma70-ECF"/>
    <property type="match status" value="1"/>
</dbReference>
<dbReference type="PANTHER" id="PTHR43133:SF45">
    <property type="entry name" value="RNA POLYMERASE ECF-TYPE SIGMA FACTOR"/>
    <property type="match status" value="1"/>
</dbReference>
<evidence type="ECO:0000259" key="5">
    <source>
        <dbReference type="PROSITE" id="PS00622"/>
    </source>
</evidence>
<evidence type="ECO:0000256" key="2">
    <source>
        <dbReference type="ARBA" id="ARBA00023015"/>
    </source>
</evidence>
<proteinExistence type="inferred from homology"/>
<comment type="similarity">
    <text evidence="1">Belongs to the sigma-70 factor family. ECF subfamily.</text>
</comment>
<dbReference type="InterPro" id="IPR000792">
    <property type="entry name" value="Tscrpt_reg_LuxR_C"/>
</dbReference>
<name>A0A1Q2M8H7_9GAMM</name>
<dbReference type="CDD" id="cd06171">
    <property type="entry name" value="Sigma70_r4"/>
    <property type="match status" value="1"/>
</dbReference>
<dbReference type="eggNOG" id="COG1595">
    <property type="taxonomic scope" value="Bacteria"/>
</dbReference>
<evidence type="ECO:0000256" key="3">
    <source>
        <dbReference type="ARBA" id="ARBA00023082"/>
    </source>
</evidence>
<sequence length="165" mass="18721">MDTREQIFQQLVDECGGGIARVAGSYVRNRSEQEDLVQEIWMAIWRALPNFRGDSSLRTFVYRIAHNRSVTQLVRRRDTGDSDLLESVCDERPGPEGSLIQARDAERLMRAVAQLPLGMRQVLSLRFEGLSYSEISEVLGISESNVAVRLNRARERLNTKLGKTV</sequence>
<keyword evidence="3" id="KW-0731">Sigma factor</keyword>
<dbReference type="Gene3D" id="1.10.1740.10">
    <property type="match status" value="1"/>
</dbReference>
<dbReference type="InterPro" id="IPR013324">
    <property type="entry name" value="RNA_pol_sigma_r3/r4-like"/>
</dbReference>
<organism evidence="6 7">
    <name type="scientific">Microbulbifer agarilyticus</name>
    <dbReference type="NCBI Taxonomy" id="260552"/>
    <lineage>
        <taxon>Bacteria</taxon>
        <taxon>Pseudomonadati</taxon>
        <taxon>Pseudomonadota</taxon>
        <taxon>Gammaproteobacteria</taxon>
        <taxon>Cellvibrionales</taxon>
        <taxon>Microbulbiferaceae</taxon>
        <taxon>Microbulbifer</taxon>
    </lineage>
</organism>
<dbReference type="Pfam" id="PF04542">
    <property type="entry name" value="Sigma70_r2"/>
    <property type="match status" value="1"/>
</dbReference>
<dbReference type="AlphaFoldDB" id="A0A1Q2M8H7"/>
<feature type="domain" description="HTH luxR-type" evidence="5">
    <location>
        <begin position="129"/>
        <end position="156"/>
    </location>
</feature>
<gene>
    <name evidence="6" type="ORF">Mag101_16080</name>
</gene>
<evidence type="ECO:0000313" key="7">
    <source>
        <dbReference type="Proteomes" id="UP000188219"/>
    </source>
</evidence>
<dbReference type="InterPro" id="IPR013325">
    <property type="entry name" value="RNA_pol_sigma_r2"/>
</dbReference>
<dbReference type="Pfam" id="PF08281">
    <property type="entry name" value="Sigma70_r4_2"/>
    <property type="match status" value="1"/>
</dbReference>
<evidence type="ECO:0000313" key="6">
    <source>
        <dbReference type="EMBL" id="AQQ68981.1"/>
    </source>
</evidence>
<dbReference type="EMBL" id="CP019650">
    <property type="protein sequence ID" value="AQQ68981.1"/>
    <property type="molecule type" value="Genomic_DNA"/>
</dbReference>
<dbReference type="RefSeq" id="WP_077407334.1">
    <property type="nucleotide sequence ID" value="NZ_CP019650.1"/>
</dbReference>
<protein>
    <submittedName>
        <fullName evidence="6">RNA polymerase subunit sigma-70</fullName>
    </submittedName>
</protein>
<dbReference type="STRING" id="260552.Mag101_16080"/>
<dbReference type="GO" id="GO:0016987">
    <property type="term" value="F:sigma factor activity"/>
    <property type="evidence" value="ECO:0007669"/>
    <property type="project" value="UniProtKB-KW"/>
</dbReference>
<dbReference type="GO" id="GO:0003677">
    <property type="term" value="F:DNA binding"/>
    <property type="evidence" value="ECO:0007669"/>
    <property type="project" value="InterPro"/>
</dbReference>
<evidence type="ECO:0000256" key="4">
    <source>
        <dbReference type="ARBA" id="ARBA00023163"/>
    </source>
</evidence>
<keyword evidence="7" id="KW-1185">Reference proteome</keyword>
<dbReference type="InterPro" id="IPR013249">
    <property type="entry name" value="RNA_pol_sigma70_r4_t2"/>
</dbReference>
<keyword evidence="2" id="KW-0805">Transcription regulation</keyword>
<dbReference type="PANTHER" id="PTHR43133">
    <property type="entry name" value="RNA POLYMERASE ECF-TYPE SIGMA FACTO"/>
    <property type="match status" value="1"/>
</dbReference>